<keyword evidence="7" id="KW-1185">Reference proteome</keyword>
<keyword evidence="4" id="KW-0106">Calcium</keyword>
<dbReference type="OrthoDB" id="9765065at2"/>
<dbReference type="PROSITE" id="PS00523">
    <property type="entry name" value="SULFATASE_1"/>
    <property type="match status" value="1"/>
</dbReference>
<dbReference type="InterPro" id="IPR000917">
    <property type="entry name" value="Sulfatase_N"/>
</dbReference>
<comment type="caution">
    <text evidence="6">The sequence shown here is derived from an EMBL/GenBank/DDBJ whole genome shotgun (WGS) entry which is preliminary data.</text>
</comment>
<dbReference type="InterPro" id="IPR024607">
    <property type="entry name" value="Sulfatase_CS"/>
</dbReference>
<gene>
    <name evidence="6" type="ORF">DLK05_05860</name>
</gene>
<dbReference type="GO" id="GO:0004065">
    <property type="term" value="F:arylsulfatase activity"/>
    <property type="evidence" value="ECO:0007669"/>
    <property type="project" value="TreeGrafter"/>
</dbReference>
<dbReference type="GO" id="GO:0046872">
    <property type="term" value="F:metal ion binding"/>
    <property type="evidence" value="ECO:0007669"/>
    <property type="project" value="UniProtKB-KW"/>
</dbReference>
<dbReference type="Gene3D" id="3.40.720.10">
    <property type="entry name" value="Alkaline Phosphatase, subunit A"/>
    <property type="match status" value="1"/>
</dbReference>
<dbReference type="Proteomes" id="UP000282985">
    <property type="component" value="Unassembled WGS sequence"/>
</dbReference>
<dbReference type="InterPro" id="IPR017850">
    <property type="entry name" value="Alkaline_phosphatase_core_sf"/>
</dbReference>
<evidence type="ECO:0000313" key="6">
    <source>
        <dbReference type="EMBL" id="RUT79004.1"/>
    </source>
</evidence>
<evidence type="ECO:0000256" key="3">
    <source>
        <dbReference type="ARBA" id="ARBA00022801"/>
    </source>
</evidence>
<dbReference type="Pfam" id="PF00884">
    <property type="entry name" value="Sulfatase"/>
    <property type="match status" value="1"/>
</dbReference>
<dbReference type="AlphaFoldDB" id="A0A434AWV6"/>
<feature type="domain" description="Sulfatase N-terminal" evidence="5">
    <location>
        <begin position="37"/>
        <end position="284"/>
    </location>
</feature>
<dbReference type="SUPFAM" id="SSF53649">
    <property type="entry name" value="Alkaline phosphatase-like"/>
    <property type="match status" value="1"/>
</dbReference>
<dbReference type="RefSeq" id="WP_127343059.1">
    <property type="nucleotide sequence ID" value="NZ_RJJX01000005.1"/>
</dbReference>
<dbReference type="PROSITE" id="PS00149">
    <property type="entry name" value="SULFATASE_2"/>
    <property type="match status" value="1"/>
</dbReference>
<evidence type="ECO:0000256" key="4">
    <source>
        <dbReference type="ARBA" id="ARBA00022837"/>
    </source>
</evidence>
<evidence type="ECO:0000259" key="5">
    <source>
        <dbReference type="Pfam" id="PF00884"/>
    </source>
</evidence>
<evidence type="ECO:0000256" key="2">
    <source>
        <dbReference type="ARBA" id="ARBA00022723"/>
    </source>
</evidence>
<comment type="similarity">
    <text evidence="1">Belongs to the sulfatase family.</text>
</comment>
<protein>
    <recommendedName>
        <fullName evidence="5">Sulfatase N-terminal domain-containing protein</fullName>
    </recommendedName>
</protein>
<accession>A0A434AWV6</accession>
<sequence length="294" mass="32254">MTHCNSLLLGVSLLTVAGLNSCQTSKNQEKTSSKEKPNIVIIYADDLGYGDIGCYGATGVKTPNLDKLASTGVVFTDAHCSAATCTPSRYSLLTGEHAFRVNAKVLDRDEKLLIKPGKSTLPGMLKKAGYRTAVVGKWHLGLGSGDKATNWNSEVKPGPQEIGFDYSFLIPATGDRVPCVFLENQKVVNLNCDDPITVSYNKPLEILPTGYNNPELLKMPADGQHNKTIINGVSRIGYMSGGKDAHWKDEDFPFVLNAKTETFIEANKETPFFLYYAFHDIHVPRVIHHNFICT</sequence>
<reference evidence="6 7" key="1">
    <citation type="submission" date="2018-11" db="EMBL/GenBank/DDBJ databases">
        <title>Parancylomarina longa gen. nov., sp. nov., isolated from sediments of southern Okinawa.</title>
        <authorList>
            <person name="Fu T."/>
        </authorList>
    </citation>
    <scope>NUCLEOTIDE SEQUENCE [LARGE SCALE GENOMIC DNA]</scope>
    <source>
        <strain evidence="6 7">T3-2 S1-C</strain>
    </source>
</reference>
<evidence type="ECO:0000256" key="1">
    <source>
        <dbReference type="ARBA" id="ARBA00008779"/>
    </source>
</evidence>
<name>A0A434AWV6_9BACT</name>
<dbReference type="PANTHER" id="PTHR42693:SF33">
    <property type="entry name" value="ARYLSULFATASE"/>
    <property type="match status" value="1"/>
</dbReference>
<keyword evidence="2" id="KW-0479">Metal-binding</keyword>
<proteinExistence type="inferred from homology"/>
<dbReference type="EMBL" id="RJJX01000005">
    <property type="protein sequence ID" value="RUT79004.1"/>
    <property type="molecule type" value="Genomic_DNA"/>
</dbReference>
<dbReference type="InterPro" id="IPR050738">
    <property type="entry name" value="Sulfatase"/>
</dbReference>
<evidence type="ECO:0000313" key="7">
    <source>
        <dbReference type="Proteomes" id="UP000282985"/>
    </source>
</evidence>
<dbReference type="PANTHER" id="PTHR42693">
    <property type="entry name" value="ARYLSULFATASE FAMILY MEMBER"/>
    <property type="match status" value="1"/>
</dbReference>
<organism evidence="6 7">
    <name type="scientific">Ancylomarina longa</name>
    <dbReference type="NCBI Taxonomy" id="2487017"/>
    <lineage>
        <taxon>Bacteria</taxon>
        <taxon>Pseudomonadati</taxon>
        <taxon>Bacteroidota</taxon>
        <taxon>Bacteroidia</taxon>
        <taxon>Marinilabiliales</taxon>
        <taxon>Marinifilaceae</taxon>
        <taxon>Ancylomarina</taxon>
    </lineage>
</organism>
<keyword evidence="3" id="KW-0378">Hydrolase</keyword>